<dbReference type="SUPFAM" id="SSF53850">
    <property type="entry name" value="Periplasmic binding protein-like II"/>
    <property type="match status" value="1"/>
</dbReference>
<evidence type="ECO:0000313" key="4">
    <source>
        <dbReference type="EMBL" id="SIM82629.1"/>
    </source>
</evidence>
<dbReference type="GO" id="GO:0009234">
    <property type="term" value="P:menaquinone biosynthetic process"/>
    <property type="evidence" value="ECO:0007669"/>
    <property type="project" value="UniProtKB-UniRule"/>
</dbReference>
<dbReference type="UniPathway" id="UPA00079"/>
<comment type="pathway">
    <text evidence="3">Quinol/quinone metabolism; menaquinone biosynthesis.</text>
</comment>
<comment type="catalytic activity">
    <reaction evidence="3">
        <text>cyclic dehypoxanthinylfutalosinate = 1,4-dihydroxy-6-naphthoate + dihydroxyacetone</text>
        <dbReference type="Rhea" id="RHEA:33087"/>
        <dbReference type="ChEBI" id="CHEBI:16016"/>
        <dbReference type="ChEBI" id="CHEBI:64254"/>
        <dbReference type="ChEBI" id="CHEBI:64270"/>
        <dbReference type="EC" id="4.1.99.29"/>
    </reaction>
</comment>
<name>A0A1N5WBY1_9ARCH</name>
<dbReference type="InterPro" id="IPR030869">
    <property type="entry name" value="MqnD"/>
</dbReference>
<dbReference type="EC" id="4.1.99.29" evidence="3"/>
<reference evidence="4 5" key="1">
    <citation type="submission" date="2016-04" db="EMBL/GenBank/DDBJ databases">
        <authorList>
            <person name="Evans L.H."/>
            <person name="Alamgir A."/>
            <person name="Owens N."/>
            <person name="Weber N.D."/>
            <person name="Virtaneva K."/>
            <person name="Barbian K."/>
            <person name="Babar A."/>
            <person name="Rosenke K."/>
        </authorList>
    </citation>
    <scope>NUCLEOTIDE SEQUENCE [LARGE SCALE GENOMIC DNA]</scope>
    <source>
        <strain evidence="5">S5(T) (JCM 30642 \VKM B-2941)</strain>
    </source>
</reference>
<sequence>MKLTVAHTPDPDDAFMFYAMITGKIKTSMEYEQIIKDIETLNHEAETGMYDVTAISANAYADVNETYALTRSGASFGLTYGPLVVGKSEVDFKKAIIGSPGLGTSSHLLFRMFVEKDADLRPMRFDLIPDSIVKGDIQAGIIIHDEQLTFQNKGLIKLAAIYDKWKAYAGDLPVPLGFNAIRKSLGKDVIANYIKDFENSIKYAQQHVEEAATYAMKYARYKDLELETKFIQMYVNDLSVDFGEKGRKALKMYYERAFKMGLLPEFNMEIV</sequence>
<dbReference type="EMBL" id="LT671858">
    <property type="protein sequence ID" value="SIM82629.1"/>
    <property type="molecule type" value="Genomic_DNA"/>
</dbReference>
<feature type="active site" description="Proton acceptor" evidence="3">
    <location>
        <position position="144"/>
    </location>
</feature>
<evidence type="ECO:0000256" key="2">
    <source>
        <dbReference type="ARBA" id="ARBA00023239"/>
    </source>
</evidence>
<comment type="caution">
    <text evidence="3">Lacks conserved residue(s) required for the propagation of feature annotation.</text>
</comment>
<keyword evidence="1 3" id="KW-0474">Menaquinone biosynthesis</keyword>
<dbReference type="AlphaFoldDB" id="A0A1N5WBY1"/>
<evidence type="ECO:0000256" key="3">
    <source>
        <dbReference type="HAMAP-Rule" id="MF_00996"/>
    </source>
</evidence>
<dbReference type="HAMAP" id="MF_00996">
    <property type="entry name" value="MqnD"/>
    <property type="match status" value="1"/>
</dbReference>
<dbReference type="PANTHER" id="PTHR37167">
    <property type="entry name" value="1,4-DIHYDROXY-6-NAPHTOATE SYNTHASE"/>
    <property type="match status" value="1"/>
</dbReference>
<dbReference type="Proteomes" id="UP000195607">
    <property type="component" value="Chromosome I"/>
</dbReference>
<protein>
    <recommendedName>
        <fullName evidence="3">1,4-dihydroxy-6-naphtoate synthase</fullName>
        <ecNumber evidence="3">4.1.99.29</ecNumber>
    </recommendedName>
    <alternativeName>
        <fullName evidence="3">Menaquinone biosynthetic enzyme MqnD</fullName>
    </alternativeName>
</protein>
<dbReference type="GO" id="GO:0016830">
    <property type="term" value="F:carbon-carbon lyase activity"/>
    <property type="evidence" value="ECO:0007669"/>
    <property type="project" value="UniProtKB-UniRule"/>
</dbReference>
<keyword evidence="2 3" id="KW-0456">Lyase</keyword>
<dbReference type="PANTHER" id="PTHR37167:SF1">
    <property type="entry name" value="1,4-DIHYDROXY-6-NAPHTOATE SYNTHASE"/>
    <property type="match status" value="1"/>
</dbReference>
<dbReference type="RefSeq" id="WP_148690119.1">
    <property type="nucleotide sequence ID" value="NZ_LT671858.1"/>
</dbReference>
<dbReference type="InterPro" id="IPR003773">
    <property type="entry name" value="Menaquinone_biosynth"/>
</dbReference>
<comment type="function">
    <text evidence="3">Catalyzes the conversion of cyclic dehypoxanthine futalosine (cyclic DHFL) into 1,4-dihydroxy-6-naphthoate, a step in the biosynthesis of menaquinone (MK, vitamin K2).</text>
</comment>
<evidence type="ECO:0000313" key="5">
    <source>
        <dbReference type="Proteomes" id="UP000195607"/>
    </source>
</evidence>
<proteinExistence type="inferred from homology"/>
<accession>A0A1N5WBY1</accession>
<gene>
    <name evidence="3" type="primary">mqnD</name>
    <name evidence="4" type="ORF">CSP5_1750</name>
</gene>
<dbReference type="Gene3D" id="3.40.190.10">
    <property type="entry name" value="Periplasmic binding protein-like II"/>
    <property type="match status" value="2"/>
</dbReference>
<comment type="similarity">
    <text evidence="3">Belongs to the MqnA/MqnD family. MqnD subfamily.</text>
</comment>
<dbReference type="Pfam" id="PF02621">
    <property type="entry name" value="VitK2_biosynth"/>
    <property type="match status" value="1"/>
</dbReference>
<organism evidence="4 5">
    <name type="scientific">Cuniculiplasma divulgatum</name>
    <dbReference type="NCBI Taxonomy" id="1673428"/>
    <lineage>
        <taxon>Archaea</taxon>
        <taxon>Methanobacteriati</taxon>
        <taxon>Thermoplasmatota</taxon>
        <taxon>Thermoplasmata</taxon>
        <taxon>Thermoplasmatales</taxon>
        <taxon>Cuniculiplasmataceae</taxon>
        <taxon>Cuniculiplasma</taxon>
    </lineage>
</organism>
<dbReference type="GeneID" id="41588992"/>
<evidence type="ECO:0000256" key="1">
    <source>
        <dbReference type="ARBA" id="ARBA00022428"/>
    </source>
</evidence>